<comment type="cofactor">
    <cofactor evidence="1 4">
        <name>pyridoxal 5'-phosphate</name>
        <dbReference type="ChEBI" id="CHEBI:597326"/>
    </cofactor>
</comment>
<dbReference type="Gene3D" id="3.40.640.10">
    <property type="entry name" value="Type I PLP-dependent aspartate aminotransferase-like (Major domain)"/>
    <property type="match status" value="1"/>
</dbReference>
<comment type="similarity">
    <text evidence="3">Belongs to the SelA family.</text>
</comment>
<dbReference type="PANTHER" id="PTHR32328">
    <property type="entry name" value="L-SERYL-TRNA(SEC) SELENIUM TRANSFERASE"/>
    <property type="match status" value="1"/>
</dbReference>
<keyword evidence="2 4" id="KW-0663">Pyridoxal phosphate</keyword>
<protein>
    <submittedName>
        <fullName evidence="5">Aminotransferase class V-fold PLP-dependent enzyme</fullName>
    </submittedName>
</protein>
<organism evidence="5">
    <name type="scientific">Caldilineaceae bacterium SB0675_bin_29</name>
    <dbReference type="NCBI Taxonomy" id="2605266"/>
    <lineage>
        <taxon>Bacteria</taxon>
        <taxon>Bacillati</taxon>
        <taxon>Chloroflexota</taxon>
        <taxon>Caldilineae</taxon>
        <taxon>Caldilineales</taxon>
        <taxon>Caldilineaceae</taxon>
    </lineage>
</organism>
<reference evidence="5" key="1">
    <citation type="submission" date="2019-09" db="EMBL/GenBank/DDBJ databases">
        <title>Characterisation of the sponge microbiome using genome-centric metagenomics.</title>
        <authorList>
            <person name="Engelberts J.P."/>
            <person name="Robbins S.J."/>
            <person name="De Goeij J.M."/>
            <person name="Aranda M."/>
            <person name="Bell S.C."/>
            <person name="Webster N.S."/>
        </authorList>
    </citation>
    <scope>NUCLEOTIDE SEQUENCE</scope>
    <source>
        <strain evidence="5">SB0675_bin_29</strain>
    </source>
</reference>
<feature type="modified residue" description="N6-(pyridoxal phosphate)lysine" evidence="4">
    <location>
        <position position="209"/>
    </location>
</feature>
<sequence>MGVYEKLGVRTMINAVGNGTAAGGSIMRPEVFAAMEDASRSFVRLPELLQKAGRRVAELAGVEAAFITAGAAAGVTVAVAACMTGKDDAKVHQLPNTDGMKDEVIIQVMQRNYYELMIRLAGARLIEVGLANRTYPWHIEAAINEQTAAIVHFVAYSPPQDLPVENVIEIAHKHGLPVIVDAAAEFPPFSNLRRYADMGADLTIFSGGKGLRGPQSSGLILGREDLIEACTMHSSPNHGVGRPPKVGKEEIIGLVTALELFASEEFSQAELNSYEERTAYIVEALSHTPGIVAYRETAPPSSFSELSGAAPEGVPLAHVEWEEAIIPKSKEEVRQELAEGSPGIMAAFSPKGISLAPHTMQPGEERIVAERVAQLLSTQE</sequence>
<dbReference type="PANTHER" id="PTHR32328:SF0">
    <property type="entry name" value="L-SERYL-TRNA(SEC) SELENIUM TRANSFERASE"/>
    <property type="match status" value="1"/>
</dbReference>
<dbReference type="InterPro" id="IPR018319">
    <property type="entry name" value="SelA-like"/>
</dbReference>
<accession>A0A6B1FUQ8</accession>
<evidence type="ECO:0000313" key="5">
    <source>
        <dbReference type="EMBL" id="MYH60843.1"/>
    </source>
</evidence>
<name>A0A6B1FUQ8_9CHLR</name>
<dbReference type="EMBL" id="VYDA01000127">
    <property type="protein sequence ID" value="MYH60843.1"/>
    <property type="molecule type" value="Genomic_DNA"/>
</dbReference>
<proteinExistence type="inferred from homology"/>
<evidence type="ECO:0000256" key="2">
    <source>
        <dbReference type="ARBA" id="ARBA00022898"/>
    </source>
</evidence>
<comment type="caution">
    <text evidence="5">The sequence shown here is derived from an EMBL/GenBank/DDBJ whole genome shotgun (WGS) entry which is preliminary data.</text>
</comment>
<evidence type="ECO:0000256" key="4">
    <source>
        <dbReference type="PIRSR" id="PIRSR618319-50"/>
    </source>
</evidence>
<dbReference type="InterPro" id="IPR015421">
    <property type="entry name" value="PyrdxlP-dep_Trfase_major"/>
</dbReference>
<dbReference type="GO" id="GO:0008483">
    <property type="term" value="F:transaminase activity"/>
    <property type="evidence" value="ECO:0007669"/>
    <property type="project" value="UniProtKB-KW"/>
</dbReference>
<evidence type="ECO:0000256" key="3">
    <source>
        <dbReference type="ARBA" id="ARBA00044507"/>
    </source>
</evidence>
<keyword evidence="5" id="KW-0808">Transferase</keyword>
<dbReference type="AlphaFoldDB" id="A0A6B1FUQ8"/>
<dbReference type="GO" id="GO:0004125">
    <property type="term" value="F:L-seryl-tRNA(Sec) selenium transferase activity"/>
    <property type="evidence" value="ECO:0007669"/>
    <property type="project" value="TreeGrafter"/>
</dbReference>
<evidence type="ECO:0000256" key="1">
    <source>
        <dbReference type="ARBA" id="ARBA00001933"/>
    </source>
</evidence>
<dbReference type="Pfam" id="PF03841">
    <property type="entry name" value="SelA"/>
    <property type="match status" value="1"/>
</dbReference>
<dbReference type="SUPFAM" id="SSF53383">
    <property type="entry name" value="PLP-dependent transferases"/>
    <property type="match status" value="1"/>
</dbReference>
<keyword evidence="5" id="KW-0032">Aminotransferase</keyword>
<gene>
    <name evidence="5" type="ORF">F4148_03450</name>
</gene>
<dbReference type="InterPro" id="IPR015424">
    <property type="entry name" value="PyrdxlP-dep_Trfase"/>
</dbReference>